<reference evidence="2" key="1">
    <citation type="submission" date="2013-01" db="EMBL/GenBank/DDBJ databases">
        <title>Draft Genome Sequence of a Mulberry Tree, Morus notabilis C.K. Schneid.</title>
        <authorList>
            <person name="He N."/>
            <person name="Zhao S."/>
        </authorList>
    </citation>
    <scope>NUCLEOTIDE SEQUENCE</scope>
</reference>
<evidence type="ECO:0000313" key="1">
    <source>
        <dbReference type="EMBL" id="EXB44373.1"/>
    </source>
</evidence>
<organism evidence="1 2">
    <name type="scientific">Morus notabilis</name>
    <dbReference type="NCBI Taxonomy" id="981085"/>
    <lineage>
        <taxon>Eukaryota</taxon>
        <taxon>Viridiplantae</taxon>
        <taxon>Streptophyta</taxon>
        <taxon>Embryophyta</taxon>
        <taxon>Tracheophyta</taxon>
        <taxon>Spermatophyta</taxon>
        <taxon>Magnoliopsida</taxon>
        <taxon>eudicotyledons</taxon>
        <taxon>Gunneridae</taxon>
        <taxon>Pentapetalae</taxon>
        <taxon>rosids</taxon>
        <taxon>fabids</taxon>
        <taxon>Rosales</taxon>
        <taxon>Moraceae</taxon>
        <taxon>Moreae</taxon>
        <taxon>Morus</taxon>
    </lineage>
</organism>
<evidence type="ECO:0000313" key="2">
    <source>
        <dbReference type="Proteomes" id="UP000030645"/>
    </source>
</evidence>
<gene>
    <name evidence="1" type="ORF">L484_020185</name>
</gene>
<dbReference type="EMBL" id="KE343861">
    <property type="protein sequence ID" value="EXB44373.1"/>
    <property type="molecule type" value="Genomic_DNA"/>
</dbReference>
<proteinExistence type="predicted"/>
<sequence length="94" mass="10553">MADKTKVLLPCMNLWRWLPLHNGDGDLQCSSSAQMFGGGFPCTTAMTNSQTPTSSQCIGLKGECTVEREEREKEISVDLQREEIGKKRKKYKKA</sequence>
<protein>
    <submittedName>
        <fullName evidence="1">Uncharacterized protein</fullName>
    </submittedName>
</protein>
<dbReference type="Proteomes" id="UP000030645">
    <property type="component" value="Unassembled WGS sequence"/>
</dbReference>
<accession>W9QN57</accession>
<name>W9QN57_9ROSA</name>
<dbReference type="AlphaFoldDB" id="W9QN57"/>
<keyword evidence="2" id="KW-1185">Reference proteome</keyword>